<keyword evidence="10" id="KW-1185">Reference proteome</keyword>
<keyword evidence="3" id="KW-1003">Cell membrane</keyword>
<keyword evidence="4 7" id="KW-0812">Transmembrane</keyword>
<dbReference type="Pfam" id="PF07690">
    <property type="entry name" value="MFS_1"/>
    <property type="match status" value="1"/>
</dbReference>
<dbReference type="GO" id="GO:0005886">
    <property type="term" value="C:plasma membrane"/>
    <property type="evidence" value="ECO:0007669"/>
    <property type="project" value="UniProtKB-SubCell"/>
</dbReference>
<dbReference type="Proteomes" id="UP000246018">
    <property type="component" value="Unassembled WGS sequence"/>
</dbReference>
<dbReference type="GO" id="GO:0022857">
    <property type="term" value="F:transmembrane transporter activity"/>
    <property type="evidence" value="ECO:0007669"/>
    <property type="project" value="InterPro"/>
</dbReference>
<evidence type="ECO:0000256" key="6">
    <source>
        <dbReference type="ARBA" id="ARBA00023136"/>
    </source>
</evidence>
<evidence type="ECO:0000256" key="7">
    <source>
        <dbReference type="SAM" id="Phobius"/>
    </source>
</evidence>
<evidence type="ECO:0000256" key="1">
    <source>
        <dbReference type="ARBA" id="ARBA00004651"/>
    </source>
</evidence>
<feature type="transmembrane region" description="Helical" evidence="7">
    <location>
        <begin position="333"/>
        <end position="357"/>
    </location>
</feature>
<dbReference type="EMBL" id="QDGZ01000006">
    <property type="protein sequence ID" value="PVG81959.1"/>
    <property type="molecule type" value="Genomic_DNA"/>
</dbReference>
<feature type="transmembrane region" description="Helical" evidence="7">
    <location>
        <begin position="54"/>
        <end position="75"/>
    </location>
</feature>
<feature type="transmembrane region" description="Helical" evidence="7">
    <location>
        <begin position="401"/>
        <end position="420"/>
    </location>
</feature>
<evidence type="ECO:0000256" key="4">
    <source>
        <dbReference type="ARBA" id="ARBA00022692"/>
    </source>
</evidence>
<dbReference type="PROSITE" id="PS00217">
    <property type="entry name" value="SUGAR_TRANSPORT_2"/>
    <property type="match status" value="1"/>
</dbReference>
<feature type="transmembrane region" description="Helical" evidence="7">
    <location>
        <begin position="116"/>
        <end position="140"/>
    </location>
</feature>
<dbReference type="InterPro" id="IPR020846">
    <property type="entry name" value="MFS_dom"/>
</dbReference>
<dbReference type="PANTHER" id="PTHR43045:SF2">
    <property type="entry name" value="INNER MEMBRANE METABOLITE TRANSPORT PROTEIN YHJE"/>
    <property type="match status" value="1"/>
</dbReference>
<evidence type="ECO:0000259" key="8">
    <source>
        <dbReference type="PROSITE" id="PS50850"/>
    </source>
</evidence>
<sequence>MSTHQSNTSMGRVAFASCAGTTIEFYDFFIYGTAAALVFPTVFFPALGDAAASVASFATFGVAFGARPLGAILFGHFGDRIGRKKTLITTLLLMGGATVAIGLLPSAATIGVAAPILLVLCRFLQGFAVGGEWAGATLLATEYAPPHQRGMYAVFPQLGPAIALALSSATFLVVNRLAGETSPAFVEWGWRIPFLLSGLLVLLGLYVRTSVDETPMFRDTERLRVKAQGPLLAAVRHQWREILLAGGALTMLFAFFYIGAAFLTSYGTAAMGLSRATVLSLGIVAALVFATATWISGVYSDRIGRRKVVLASCLAAVPWGLLLFPLLDRGGAVAFAVGLSGSLAIMGVSYGPAGALLPEMFATEYRYTGAGMAYNLAGVIGGGTAPIFAADLAASGNVPAIGWMLAGFAGLSVLCILMLPETSGRAMATRDERRGLADDPVVA</sequence>
<dbReference type="CDD" id="cd17369">
    <property type="entry name" value="MFS_ShiA_like"/>
    <property type="match status" value="1"/>
</dbReference>
<feature type="transmembrane region" description="Helical" evidence="7">
    <location>
        <begin position="242"/>
        <end position="264"/>
    </location>
</feature>
<feature type="transmembrane region" description="Helical" evidence="7">
    <location>
        <begin position="87"/>
        <end position="110"/>
    </location>
</feature>
<dbReference type="OrthoDB" id="9066401at2"/>
<comment type="caution">
    <text evidence="9">The sequence shown here is derived from an EMBL/GenBank/DDBJ whole genome shotgun (WGS) entry which is preliminary data.</text>
</comment>
<comment type="subcellular location">
    <subcellularLocation>
        <location evidence="1">Cell membrane</location>
        <topology evidence="1">Multi-pass membrane protein</topology>
    </subcellularLocation>
</comment>
<feature type="transmembrane region" description="Helical" evidence="7">
    <location>
        <begin position="276"/>
        <end position="296"/>
    </location>
</feature>
<dbReference type="PROSITE" id="PS50850">
    <property type="entry name" value="MFS"/>
    <property type="match status" value="1"/>
</dbReference>
<keyword evidence="6 7" id="KW-0472">Membrane</keyword>
<dbReference type="Gene3D" id="1.20.1250.20">
    <property type="entry name" value="MFS general substrate transporter like domains"/>
    <property type="match status" value="1"/>
</dbReference>
<name>A0A2T8F8C9_9ACTN</name>
<keyword evidence="5 7" id="KW-1133">Transmembrane helix</keyword>
<dbReference type="InterPro" id="IPR011701">
    <property type="entry name" value="MFS"/>
</dbReference>
<accession>A0A2T8F8C9</accession>
<organism evidence="9 10">
    <name type="scientific">Nocardioides gansuensis</name>
    <dbReference type="NCBI Taxonomy" id="2138300"/>
    <lineage>
        <taxon>Bacteria</taxon>
        <taxon>Bacillati</taxon>
        <taxon>Actinomycetota</taxon>
        <taxon>Actinomycetes</taxon>
        <taxon>Propionibacteriales</taxon>
        <taxon>Nocardioidaceae</taxon>
        <taxon>Nocardioides</taxon>
    </lineage>
</organism>
<feature type="transmembrane region" description="Helical" evidence="7">
    <location>
        <begin position="188"/>
        <end position="207"/>
    </location>
</feature>
<proteinExistence type="predicted"/>
<feature type="transmembrane region" description="Helical" evidence="7">
    <location>
        <begin position="369"/>
        <end position="389"/>
    </location>
</feature>
<evidence type="ECO:0000256" key="2">
    <source>
        <dbReference type="ARBA" id="ARBA00022448"/>
    </source>
</evidence>
<dbReference type="InterPro" id="IPR036259">
    <property type="entry name" value="MFS_trans_sf"/>
</dbReference>
<dbReference type="RefSeq" id="WP_116573027.1">
    <property type="nucleotide sequence ID" value="NZ_QDGZ01000006.1"/>
</dbReference>
<keyword evidence="2" id="KW-0813">Transport</keyword>
<protein>
    <submittedName>
        <fullName evidence="9">MFS transporter</fullName>
    </submittedName>
</protein>
<gene>
    <name evidence="9" type="ORF">DDE18_14760</name>
</gene>
<evidence type="ECO:0000313" key="9">
    <source>
        <dbReference type="EMBL" id="PVG81959.1"/>
    </source>
</evidence>
<reference evidence="9 10" key="1">
    <citation type="submission" date="2018-04" db="EMBL/GenBank/DDBJ databases">
        <title>Genome of Nocardioides gansuensis WSJ-1.</title>
        <authorList>
            <person name="Wu S."/>
            <person name="Wang G."/>
        </authorList>
    </citation>
    <scope>NUCLEOTIDE SEQUENCE [LARGE SCALE GENOMIC DNA]</scope>
    <source>
        <strain evidence="9 10">WSJ-1</strain>
    </source>
</reference>
<dbReference type="InterPro" id="IPR005829">
    <property type="entry name" value="Sugar_transporter_CS"/>
</dbReference>
<dbReference type="PANTHER" id="PTHR43045">
    <property type="entry name" value="SHIKIMATE TRANSPORTER"/>
    <property type="match status" value="1"/>
</dbReference>
<feature type="transmembrane region" description="Helical" evidence="7">
    <location>
        <begin position="308"/>
        <end position="327"/>
    </location>
</feature>
<dbReference type="SUPFAM" id="SSF103473">
    <property type="entry name" value="MFS general substrate transporter"/>
    <property type="match status" value="1"/>
</dbReference>
<evidence type="ECO:0000256" key="5">
    <source>
        <dbReference type="ARBA" id="ARBA00022989"/>
    </source>
</evidence>
<evidence type="ECO:0000313" key="10">
    <source>
        <dbReference type="Proteomes" id="UP000246018"/>
    </source>
</evidence>
<dbReference type="AlphaFoldDB" id="A0A2T8F8C9"/>
<dbReference type="PROSITE" id="PS00216">
    <property type="entry name" value="SUGAR_TRANSPORT_1"/>
    <property type="match status" value="1"/>
</dbReference>
<feature type="transmembrane region" description="Helical" evidence="7">
    <location>
        <begin position="152"/>
        <end position="173"/>
    </location>
</feature>
<feature type="domain" description="Major facilitator superfamily (MFS) profile" evidence="8">
    <location>
        <begin position="13"/>
        <end position="424"/>
    </location>
</feature>
<evidence type="ECO:0000256" key="3">
    <source>
        <dbReference type="ARBA" id="ARBA00022475"/>
    </source>
</evidence>